<dbReference type="RefSeq" id="XP_035691842.1">
    <property type="nucleotide sequence ID" value="XM_035835949.1"/>
</dbReference>
<keyword evidence="1" id="KW-0802">TPR repeat</keyword>
<organism evidence="3 4">
    <name type="scientific">Branchiostoma floridae</name>
    <name type="common">Florida lancelet</name>
    <name type="synonym">Amphioxus</name>
    <dbReference type="NCBI Taxonomy" id="7739"/>
    <lineage>
        <taxon>Eukaryota</taxon>
        <taxon>Metazoa</taxon>
        <taxon>Chordata</taxon>
        <taxon>Cephalochordata</taxon>
        <taxon>Leptocardii</taxon>
        <taxon>Amphioxiformes</taxon>
        <taxon>Branchiostomatidae</taxon>
        <taxon>Branchiostoma</taxon>
    </lineage>
</organism>
<dbReference type="PROSITE" id="PS50005">
    <property type="entry name" value="TPR"/>
    <property type="match status" value="3"/>
</dbReference>
<dbReference type="InterPro" id="IPR005105">
    <property type="entry name" value="GlnD_Uridyltrans_N"/>
</dbReference>
<feature type="domain" description="Protein-PII uridylyltransferase N-terminal" evidence="2">
    <location>
        <begin position="437"/>
        <end position="526"/>
    </location>
</feature>
<dbReference type="GeneID" id="118426501"/>
<dbReference type="Gene3D" id="1.25.40.10">
    <property type="entry name" value="Tetratricopeptide repeat domain"/>
    <property type="match status" value="3"/>
</dbReference>
<evidence type="ECO:0000256" key="1">
    <source>
        <dbReference type="PROSITE-ProRule" id="PRU00339"/>
    </source>
</evidence>
<dbReference type="Proteomes" id="UP000001554">
    <property type="component" value="Chromosome 11"/>
</dbReference>
<dbReference type="KEGG" id="bfo:118426501"/>
<sequence length="1167" mass="131853">MMLRVCKELREVDVKSKRLGLVRTETDYLRALLDAMANMDRCVEVEVLKTLGDVNLEKGRLEKSPEKFDRAMVLYRTALIRCEDADVGESLEYRYHYAENLRLGKRSIPTASSRSEPLTDDMKMSSLAIAERLLHLDQRLTVDGNNETLLLVEYTKIVIEGIINGDTMLETEAIKCLGDVYLKRGTESKDATCLTKATALYNAALSRCEEFQGTVALIHRLLYTARIRQERQKTENNLIFTSLEYRVQQQSLVPRDFLMVTPNSHVIGDAKSQQSMSFEERLTTGDSALADEKLDVAEQNFASALRLIHDPNKPDRWKEAICLCRLGDVYVQRGKTTKECGKFTQAAALYNAAIARSDGNKHSMTKILQDVEQWFLHYTANVEARPSCSDAAIRHKKRLEEMRSRAKSQLDAIDQQHNPYQYDEDDPVMIKVEAERAEAVKNLCKNIAKDRQGFIQDLIDECIATVGPPPCKYAFIGLGSQATELVTPYSDLEFAILIEEGKDNDDTRRYFINLTHYLHLKVINLGETILPAMAIPSLNDFLSEDPVKDWFFDSATPRGFAFDGFMPWASKTPFGRDQTKTKPPVSLIQTPAEMAKFQQIDVSLAEGYHLSDILRRVVFLTGEEALVTDYRENLKEIITGDLQSRSHSRLSAMQIAWGDGEQFSTSLEPSGQLLNVKKDIYRFPGIAIEVLALCYQITLASAWNIIDELKLTSNVHEENATHLKVLTSISAELRLRTYLANGGQQDTMSPLVEMKYDHKQLTISGTTLRSTFHIEDTMILFRYYDRAIPLMNCISDIFIDSSQVQPKMVLKTVIFDTSNECRGRIAIKLIMSDKALRHLEAALNDAGSNLIKRSEILEELGQFWNFRGNFTKAASLFEQSLRIRKQVYGDNTAHHDIAESLYMGLSWSNLGDQKKAINYKEQALVMTKAVYGESTAHPCTARTLKVLGSAWRKLGDQKKAISYYEQSLEMEKTIYGDNTICEDIARTLLHLGISWSELGVPKKAISYGEQALTMYVAIYGDNTVHPDMAASLNNVGSYWRSLGDLKKAISYFEQSRTMMAMIHGDSTAHPLTMLILDNLGSSWSELGDRKEAIGHYEQALAMMKTVFGDDTAHRYITTTLTGLGFSWSELGDEEKAISYYEQSLTMMKTMYGDNTVHSDIAKVLNDL</sequence>
<proteinExistence type="predicted"/>
<dbReference type="OrthoDB" id="771227at2759"/>
<dbReference type="InterPro" id="IPR019734">
    <property type="entry name" value="TPR_rpt"/>
</dbReference>
<keyword evidence="3" id="KW-1185">Reference proteome</keyword>
<gene>
    <name evidence="4" type="primary">LOC118426501</name>
</gene>
<dbReference type="InterPro" id="IPR011990">
    <property type="entry name" value="TPR-like_helical_dom_sf"/>
</dbReference>
<protein>
    <submittedName>
        <fullName evidence="4">Uncharacterized protein LOC118426501</fullName>
    </submittedName>
</protein>
<dbReference type="SUPFAM" id="SSF48452">
    <property type="entry name" value="TPR-like"/>
    <property type="match status" value="3"/>
</dbReference>
<dbReference type="Pfam" id="PF13181">
    <property type="entry name" value="TPR_8"/>
    <property type="match status" value="1"/>
</dbReference>
<reference evidence="4" key="2">
    <citation type="submission" date="2025-08" db="UniProtKB">
        <authorList>
            <consortium name="RefSeq"/>
        </authorList>
    </citation>
    <scope>IDENTIFICATION</scope>
    <source>
        <strain evidence="4">S238N-H82</strain>
        <tissue evidence="4">Testes</tissue>
    </source>
</reference>
<dbReference type="Pfam" id="PF03445">
    <property type="entry name" value="DUF294"/>
    <property type="match status" value="1"/>
</dbReference>
<feature type="repeat" description="TPR" evidence="1">
    <location>
        <begin position="854"/>
        <end position="887"/>
    </location>
</feature>
<dbReference type="Pfam" id="PF13424">
    <property type="entry name" value="TPR_12"/>
    <property type="match status" value="2"/>
</dbReference>
<dbReference type="AlphaFoldDB" id="A0A9J7LYZ0"/>
<feature type="repeat" description="TPR" evidence="1">
    <location>
        <begin position="941"/>
        <end position="974"/>
    </location>
</feature>
<reference evidence="3" key="1">
    <citation type="journal article" date="2020" name="Nat. Ecol. Evol.">
        <title>Deeply conserved synteny resolves early events in vertebrate evolution.</title>
        <authorList>
            <person name="Simakov O."/>
            <person name="Marletaz F."/>
            <person name="Yue J.X."/>
            <person name="O'Connell B."/>
            <person name="Jenkins J."/>
            <person name="Brandt A."/>
            <person name="Calef R."/>
            <person name="Tung C.H."/>
            <person name="Huang T.K."/>
            <person name="Schmutz J."/>
            <person name="Satoh N."/>
            <person name="Yu J.K."/>
            <person name="Putnam N.H."/>
            <person name="Green R.E."/>
            <person name="Rokhsar D.S."/>
        </authorList>
    </citation>
    <scope>NUCLEOTIDE SEQUENCE [LARGE SCALE GENOMIC DNA]</scope>
    <source>
        <strain evidence="3">S238N-H82</strain>
    </source>
</reference>
<feature type="repeat" description="TPR" evidence="1">
    <location>
        <begin position="1117"/>
        <end position="1150"/>
    </location>
</feature>
<evidence type="ECO:0000313" key="4">
    <source>
        <dbReference type="RefSeq" id="XP_035691842.1"/>
    </source>
</evidence>
<evidence type="ECO:0000313" key="3">
    <source>
        <dbReference type="Proteomes" id="UP000001554"/>
    </source>
</evidence>
<dbReference type="PANTHER" id="PTHR19959">
    <property type="entry name" value="KINESIN LIGHT CHAIN"/>
    <property type="match status" value="1"/>
</dbReference>
<accession>A0A9J7LYZ0</accession>
<dbReference type="GO" id="GO:0008773">
    <property type="term" value="F:[protein-PII] uridylyltransferase activity"/>
    <property type="evidence" value="ECO:0007669"/>
    <property type="project" value="InterPro"/>
</dbReference>
<evidence type="ECO:0000259" key="2">
    <source>
        <dbReference type="Pfam" id="PF03445"/>
    </source>
</evidence>
<dbReference type="PANTHER" id="PTHR19959:SF119">
    <property type="entry name" value="FUNGAL LIPASE-LIKE DOMAIN-CONTAINING PROTEIN"/>
    <property type="match status" value="1"/>
</dbReference>
<name>A0A9J7LYZ0_BRAFL</name>
<dbReference type="SMART" id="SM00028">
    <property type="entry name" value="TPR"/>
    <property type="match status" value="10"/>
</dbReference>
<dbReference type="Pfam" id="PF13374">
    <property type="entry name" value="TPR_10"/>
    <property type="match status" value="1"/>
</dbReference>